<dbReference type="AlphaFoldDB" id="A0A1I7KQ31"/>
<reference evidence="6" key="1">
    <citation type="submission" date="2016-10" db="EMBL/GenBank/DDBJ databases">
        <authorList>
            <person name="Varghese N."/>
            <person name="Submissions S."/>
        </authorList>
    </citation>
    <scope>NUCLEOTIDE SEQUENCE [LARGE SCALE GENOMIC DNA]</scope>
    <source>
        <strain evidence="6">CGMCC 1.11014</strain>
    </source>
</reference>
<keyword evidence="1 5" id="KW-0489">Methyltransferase</keyword>
<evidence type="ECO:0000256" key="1">
    <source>
        <dbReference type="ARBA" id="ARBA00022603"/>
    </source>
</evidence>
<protein>
    <submittedName>
        <fullName evidence="5">D12 class N6 adenine-specific DNA methyltransferase</fullName>
    </submittedName>
</protein>
<dbReference type="PANTHER" id="PTHR30481">
    <property type="entry name" value="DNA ADENINE METHYLASE"/>
    <property type="match status" value="1"/>
</dbReference>
<dbReference type="GO" id="GO:0032259">
    <property type="term" value="P:methylation"/>
    <property type="evidence" value="ECO:0007669"/>
    <property type="project" value="UniProtKB-KW"/>
</dbReference>
<dbReference type="PANTHER" id="PTHR30481:SF4">
    <property type="entry name" value="SITE-SPECIFIC DNA-METHYLTRANSFERASE (ADENINE-SPECIFIC)"/>
    <property type="match status" value="1"/>
</dbReference>
<proteinExistence type="predicted"/>
<dbReference type="GO" id="GO:0009007">
    <property type="term" value="F:site-specific DNA-methyltransferase (adenine-specific) activity"/>
    <property type="evidence" value="ECO:0007669"/>
    <property type="project" value="UniProtKB-EC"/>
</dbReference>
<feature type="region of interest" description="Disordered" evidence="4">
    <location>
        <begin position="234"/>
        <end position="254"/>
    </location>
</feature>
<dbReference type="Pfam" id="PF02086">
    <property type="entry name" value="MethyltransfD12"/>
    <property type="match status" value="1"/>
</dbReference>
<sequence length="254" mass="28223">MKYPGGKGGAGVYQTIINLIPPHRVYIEAFAGGANIYFRKAPAASSILVERDFDQARTLFEAIAGRDEHAGTTTLNVDAVPWLSSYPWVGDEFVYLDPPYVLSTRTKKAIYAHEMSDEDHRDLISALVAMSNRGVRFMLSGYRNAIYDEAARAAGWRRVDFQAMTRGGVRTESVWMNYEAPAALADYGYAGSNFRERERIKRKVHRWVQRLQQLPALERAALLSAMQALEAAAAGKNGDGRPRSSIAESCEAAR</sequence>
<keyword evidence="2 5" id="KW-0808">Transferase</keyword>
<dbReference type="EMBL" id="FPBO01000018">
    <property type="protein sequence ID" value="SFU99553.1"/>
    <property type="molecule type" value="Genomic_DNA"/>
</dbReference>
<evidence type="ECO:0000256" key="4">
    <source>
        <dbReference type="SAM" id="MobiDB-lite"/>
    </source>
</evidence>
<dbReference type="InterPro" id="IPR012327">
    <property type="entry name" value="MeTrfase_D12"/>
</dbReference>
<dbReference type="GO" id="GO:0006298">
    <property type="term" value="P:mismatch repair"/>
    <property type="evidence" value="ECO:0007669"/>
    <property type="project" value="TreeGrafter"/>
</dbReference>
<dbReference type="SUPFAM" id="SSF53335">
    <property type="entry name" value="S-adenosyl-L-methionine-dependent methyltransferases"/>
    <property type="match status" value="1"/>
</dbReference>
<evidence type="ECO:0000256" key="2">
    <source>
        <dbReference type="ARBA" id="ARBA00022679"/>
    </source>
</evidence>
<keyword evidence="3" id="KW-0949">S-adenosyl-L-methionine</keyword>
<dbReference type="OrthoDB" id="9805629at2"/>
<dbReference type="Proteomes" id="UP000199391">
    <property type="component" value="Unassembled WGS sequence"/>
</dbReference>
<organism evidence="5 6">
    <name type="scientific">Pseudoduganella namucuonensis</name>
    <dbReference type="NCBI Taxonomy" id="1035707"/>
    <lineage>
        <taxon>Bacteria</taxon>
        <taxon>Pseudomonadati</taxon>
        <taxon>Pseudomonadota</taxon>
        <taxon>Betaproteobacteria</taxon>
        <taxon>Burkholderiales</taxon>
        <taxon>Oxalobacteraceae</taxon>
        <taxon>Telluria group</taxon>
        <taxon>Pseudoduganella</taxon>
    </lineage>
</organism>
<evidence type="ECO:0000256" key="3">
    <source>
        <dbReference type="ARBA" id="ARBA00022691"/>
    </source>
</evidence>
<keyword evidence="6" id="KW-1185">Reference proteome</keyword>
<dbReference type="GO" id="GO:0009307">
    <property type="term" value="P:DNA restriction-modification system"/>
    <property type="evidence" value="ECO:0007669"/>
    <property type="project" value="InterPro"/>
</dbReference>
<evidence type="ECO:0000313" key="5">
    <source>
        <dbReference type="EMBL" id="SFU99553.1"/>
    </source>
</evidence>
<gene>
    <name evidence="5" type="ORF">SAMN05216552_1018125</name>
</gene>
<dbReference type="RefSeq" id="WP_093557178.1">
    <property type="nucleotide sequence ID" value="NZ_FPBO01000018.1"/>
</dbReference>
<dbReference type="InterPro" id="IPR029063">
    <property type="entry name" value="SAM-dependent_MTases_sf"/>
</dbReference>
<accession>A0A1I7KQ31</accession>
<name>A0A1I7KQ31_9BURK</name>
<dbReference type="GO" id="GO:0043565">
    <property type="term" value="F:sequence-specific DNA binding"/>
    <property type="evidence" value="ECO:0007669"/>
    <property type="project" value="TreeGrafter"/>
</dbReference>
<dbReference type="GO" id="GO:1904047">
    <property type="term" value="F:S-adenosyl-L-methionine binding"/>
    <property type="evidence" value="ECO:0007669"/>
    <property type="project" value="TreeGrafter"/>
</dbReference>
<dbReference type="Gene3D" id="3.40.50.150">
    <property type="entry name" value="Vaccinia Virus protein VP39"/>
    <property type="match status" value="1"/>
</dbReference>
<dbReference type="STRING" id="1035707.SAMN05216552_1018125"/>
<evidence type="ECO:0000313" key="6">
    <source>
        <dbReference type="Proteomes" id="UP000199391"/>
    </source>
</evidence>